<reference evidence="4 5" key="1">
    <citation type="journal article" date="2022" name="Nat. Ecol. Evol.">
        <title>A masculinizing supergene underlies an exaggerated male reproductive morph in a spider.</title>
        <authorList>
            <person name="Hendrickx F."/>
            <person name="De Corte Z."/>
            <person name="Sonet G."/>
            <person name="Van Belleghem S.M."/>
            <person name="Kostlbacher S."/>
            <person name="Vangestel C."/>
        </authorList>
    </citation>
    <scope>NUCLEOTIDE SEQUENCE [LARGE SCALE GENOMIC DNA]</scope>
    <source>
        <strain evidence="4">W744_W776</strain>
    </source>
</reference>
<dbReference type="PANTHER" id="PTHR20966">
    <property type="entry name" value="ANKYRIN REPEAT AND SOCS BOX PROTEIN 17"/>
    <property type="match status" value="1"/>
</dbReference>
<keyword evidence="2" id="KW-0040">ANK repeat</keyword>
<dbReference type="InterPro" id="IPR001496">
    <property type="entry name" value="SOCS_box"/>
</dbReference>
<name>A0AAV6VJ72_9ARAC</name>
<keyword evidence="5" id="KW-1185">Reference proteome</keyword>
<dbReference type="AlphaFoldDB" id="A0AAV6VJ72"/>
<dbReference type="CDD" id="cd03716">
    <property type="entry name" value="SOCS_ASB_like"/>
    <property type="match status" value="1"/>
</dbReference>
<dbReference type="Pfam" id="PF07525">
    <property type="entry name" value="SOCS_box"/>
    <property type="match status" value="1"/>
</dbReference>
<evidence type="ECO:0000313" key="4">
    <source>
        <dbReference type="EMBL" id="KAG8196168.1"/>
    </source>
</evidence>
<dbReference type="PROSITE" id="PS50225">
    <property type="entry name" value="SOCS"/>
    <property type="match status" value="1"/>
</dbReference>
<organism evidence="4 5">
    <name type="scientific">Oedothorax gibbosus</name>
    <dbReference type="NCBI Taxonomy" id="931172"/>
    <lineage>
        <taxon>Eukaryota</taxon>
        <taxon>Metazoa</taxon>
        <taxon>Ecdysozoa</taxon>
        <taxon>Arthropoda</taxon>
        <taxon>Chelicerata</taxon>
        <taxon>Arachnida</taxon>
        <taxon>Araneae</taxon>
        <taxon>Araneomorphae</taxon>
        <taxon>Entelegynae</taxon>
        <taxon>Araneoidea</taxon>
        <taxon>Linyphiidae</taxon>
        <taxon>Erigoninae</taxon>
        <taxon>Oedothorax</taxon>
    </lineage>
</organism>
<dbReference type="EMBL" id="JAFNEN010000074">
    <property type="protein sequence ID" value="KAG8196168.1"/>
    <property type="molecule type" value="Genomic_DNA"/>
</dbReference>
<dbReference type="Proteomes" id="UP000827092">
    <property type="component" value="Unassembled WGS sequence"/>
</dbReference>
<dbReference type="Gene3D" id="1.10.750.20">
    <property type="entry name" value="SOCS box"/>
    <property type="match status" value="1"/>
</dbReference>
<proteinExistence type="predicted"/>
<sequence>MNSPEYTCVCYSLRALNIIDYNARCFEYLSIRAPKAKWALLSLESLALECKTLTDRNDVEFDYFPLFHFLKELPTSLIFEIRTLSLLTKLKYLYYKRKLLSLLRDNFFNEYSEVVQRNLKTCRGAAESEVILRKLARLFHVVLLNPELTSQDMYRYEFMAEVLNFCYDENIQDNELVIDLLKITIKMYVVELFDARNVRQPEYTQGFLKYILEHAAKAGFDVCRYINAHPRTMWEYSSNFYVVNSVSIGNIEKTLLLLQYGIEVFSERDIRKCGHGFPFIEETIPPAYLMVFHMMSNMSAMNNFIHHAVRYFNNNIYQLTRDQMECFRLIWRSIPTPFVKQAQMASAITNEFFHLTRQAIFNPTRYEKNTKFSILYETSFVDLASGPTEPRQLKHLSRCTIRDCLRQQRSLPSGICKLSLPTSVQRYLNLEYD</sequence>
<evidence type="ECO:0000256" key="2">
    <source>
        <dbReference type="ARBA" id="ARBA00023043"/>
    </source>
</evidence>
<evidence type="ECO:0000256" key="1">
    <source>
        <dbReference type="ARBA" id="ARBA00022786"/>
    </source>
</evidence>
<feature type="domain" description="SOCS box" evidence="3">
    <location>
        <begin position="383"/>
        <end position="428"/>
    </location>
</feature>
<evidence type="ECO:0000259" key="3">
    <source>
        <dbReference type="PROSITE" id="PS50225"/>
    </source>
</evidence>
<dbReference type="InterPro" id="IPR036036">
    <property type="entry name" value="SOCS_box-like_dom_sf"/>
</dbReference>
<accession>A0AAV6VJ72</accession>
<dbReference type="GO" id="GO:0035556">
    <property type="term" value="P:intracellular signal transduction"/>
    <property type="evidence" value="ECO:0007669"/>
    <property type="project" value="InterPro"/>
</dbReference>
<protein>
    <recommendedName>
        <fullName evidence="3">SOCS box domain-containing protein</fullName>
    </recommendedName>
</protein>
<gene>
    <name evidence="4" type="ORF">JTE90_007898</name>
</gene>
<dbReference type="InterPro" id="IPR039147">
    <property type="entry name" value="ASB17"/>
</dbReference>
<evidence type="ECO:0000313" key="5">
    <source>
        <dbReference type="Proteomes" id="UP000827092"/>
    </source>
</evidence>
<dbReference type="SUPFAM" id="SSF158235">
    <property type="entry name" value="SOCS box-like"/>
    <property type="match status" value="1"/>
</dbReference>
<keyword evidence="1" id="KW-0833">Ubl conjugation pathway</keyword>
<comment type="caution">
    <text evidence="4">The sequence shown here is derived from an EMBL/GenBank/DDBJ whole genome shotgun (WGS) entry which is preliminary data.</text>
</comment>
<dbReference type="SMART" id="SM00969">
    <property type="entry name" value="SOCS_box"/>
    <property type="match status" value="1"/>
</dbReference>
<dbReference type="PANTHER" id="PTHR20966:SF2">
    <property type="entry name" value="ANKYRIN REPEAT AND SOCS BOX PROTEIN 17"/>
    <property type="match status" value="1"/>
</dbReference>